<feature type="compositionally biased region" description="Basic and acidic residues" evidence="1">
    <location>
        <begin position="1"/>
        <end position="24"/>
    </location>
</feature>
<reference evidence="2 3" key="1">
    <citation type="submission" date="2015-03" db="EMBL/GenBank/DDBJ databases">
        <title>Genome assembly of Sandaracinus amylolyticus DSM 53668.</title>
        <authorList>
            <person name="Sharma G."/>
            <person name="Subramanian S."/>
        </authorList>
    </citation>
    <scope>NUCLEOTIDE SEQUENCE [LARGE SCALE GENOMIC DNA]</scope>
    <source>
        <strain evidence="2 3">DSM 53668</strain>
    </source>
</reference>
<dbReference type="KEGG" id="samy:DB32_002278"/>
<evidence type="ECO:0000313" key="2">
    <source>
        <dbReference type="EMBL" id="AKF05129.1"/>
    </source>
</evidence>
<keyword evidence="3" id="KW-1185">Reference proteome</keyword>
<dbReference type="Pfam" id="PF02482">
    <property type="entry name" value="Ribosomal_S30AE"/>
    <property type="match status" value="1"/>
</dbReference>
<dbReference type="Proteomes" id="UP000034883">
    <property type="component" value="Chromosome"/>
</dbReference>
<organism evidence="2 3">
    <name type="scientific">Sandaracinus amylolyticus</name>
    <dbReference type="NCBI Taxonomy" id="927083"/>
    <lineage>
        <taxon>Bacteria</taxon>
        <taxon>Pseudomonadati</taxon>
        <taxon>Myxococcota</taxon>
        <taxon>Polyangia</taxon>
        <taxon>Polyangiales</taxon>
        <taxon>Sandaracinaceae</taxon>
        <taxon>Sandaracinus</taxon>
    </lineage>
</organism>
<accession>A0A0F6SEG0</accession>
<dbReference type="InterPro" id="IPR036567">
    <property type="entry name" value="RHF-like"/>
</dbReference>
<dbReference type="AlphaFoldDB" id="A0A0F6SEG0"/>
<protein>
    <submittedName>
        <fullName evidence="2">Ribosomal subunit interface protein</fullName>
    </submittedName>
</protein>
<feature type="region of interest" description="Disordered" evidence="1">
    <location>
        <begin position="1"/>
        <end position="34"/>
    </location>
</feature>
<proteinExistence type="predicted"/>
<dbReference type="RefSeq" id="WP_157068950.1">
    <property type="nucleotide sequence ID" value="NZ_CP011125.1"/>
</dbReference>
<dbReference type="Gene3D" id="3.30.160.100">
    <property type="entry name" value="Ribosome hibernation promotion factor-like"/>
    <property type="match status" value="1"/>
</dbReference>
<dbReference type="InterPro" id="IPR003489">
    <property type="entry name" value="RHF/RaiA"/>
</dbReference>
<dbReference type="EMBL" id="CP011125">
    <property type="protein sequence ID" value="AKF05129.1"/>
    <property type="molecule type" value="Genomic_DNA"/>
</dbReference>
<gene>
    <name evidence="2" type="ORF">DB32_002278</name>
</gene>
<sequence>MKHDPQDYERTTMPEALPRPEKRVAGRTPTSKTPVTVRGHHVAIEAHHREYVRERLGQKLGKFAPAIERIYVMLEDLNGPKGGVDHECRIQVTLSGLGQVVVKERDPDAIAAFDLAADRMEITLRHHFGRVREGHVAEARRTEERYRERLPTLVEEPRWRP</sequence>
<dbReference type="CDD" id="cd00552">
    <property type="entry name" value="RaiA"/>
    <property type="match status" value="1"/>
</dbReference>
<evidence type="ECO:0000313" key="3">
    <source>
        <dbReference type="Proteomes" id="UP000034883"/>
    </source>
</evidence>
<dbReference type="OrthoDB" id="121633at2"/>
<name>A0A0F6SEG0_9BACT</name>
<dbReference type="SUPFAM" id="SSF69754">
    <property type="entry name" value="Ribosome binding protein Y (YfiA homologue)"/>
    <property type="match status" value="1"/>
</dbReference>
<dbReference type="STRING" id="927083.DB32_002278"/>
<evidence type="ECO:0000256" key="1">
    <source>
        <dbReference type="SAM" id="MobiDB-lite"/>
    </source>
</evidence>